<dbReference type="EC" id="1.6.99.3" evidence="2"/>
<evidence type="ECO:0000259" key="1">
    <source>
        <dbReference type="Pfam" id="PF01370"/>
    </source>
</evidence>
<dbReference type="FunFam" id="3.40.50.720:FF:000702">
    <property type="entry name" value="NADH dehydrogenase (Ubiquinone)"/>
    <property type="match status" value="1"/>
</dbReference>
<dbReference type="RefSeq" id="WP_176621947.1">
    <property type="nucleotide sequence ID" value="NZ_JABXXQ010000020.1"/>
</dbReference>
<reference evidence="3 5" key="1">
    <citation type="submission" date="2020-06" db="EMBL/GenBank/DDBJ databases">
        <title>Description of novel acetic acid bacteria.</title>
        <authorList>
            <person name="Sombolestani A."/>
        </authorList>
    </citation>
    <scope>NUCLEOTIDE SEQUENCE [LARGE SCALE GENOMIC DNA]</scope>
    <source>
        <strain evidence="3 5">LMG 26838</strain>
    </source>
</reference>
<dbReference type="EMBL" id="JABXXQ010000020">
    <property type="protein sequence ID" value="NVN29219.1"/>
    <property type="molecule type" value="Genomic_DNA"/>
</dbReference>
<dbReference type="AlphaFoldDB" id="A0A839UZT3"/>
<dbReference type="InterPro" id="IPR051207">
    <property type="entry name" value="ComplexI_NDUFA9_subunit"/>
</dbReference>
<organism evidence="2 4">
    <name type="scientific">Endobacter medicaginis</name>
    <dbReference type="NCBI Taxonomy" id="1181271"/>
    <lineage>
        <taxon>Bacteria</taxon>
        <taxon>Pseudomonadati</taxon>
        <taxon>Pseudomonadota</taxon>
        <taxon>Alphaproteobacteria</taxon>
        <taxon>Acetobacterales</taxon>
        <taxon>Acetobacteraceae</taxon>
        <taxon>Endobacter</taxon>
    </lineage>
</organism>
<evidence type="ECO:0000313" key="2">
    <source>
        <dbReference type="EMBL" id="MBB3172791.1"/>
    </source>
</evidence>
<dbReference type="InterPro" id="IPR001509">
    <property type="entry name" value="Epimerase_deHydtase"/>
</dbReference>
<dbReference type="InterPro" id="IPR036291">
    <property type="entry name" value="NAD(P)-bd_dom_sf"/>
</dbReference>
<keyword evidence="2" id="KW-0560">Oxidoreductase</keyword>
<dbReference type="SUPFAM" id="SSF51735">
    <property type="entry name" value="NAD(P)-binding Rossmann-fold domains"/>
    <property type="match status" value="1"/>
</dbReference>
<dbReference type="CDD" id="cd05271">
    <property type="entry name" value="NDUFA9_like_SDR_a"/>
    <property type="match status" value="1"/>
</dbReference>
<sequence>MARDVATVFGGSGFIGRHVVQRLAGSGYTVRVAGRDTALAARLRPMGRVGQVVPVYGAFGDDASLAECVAGARVVVNLVGILAERRRGDFDRIHHRAAGRIAELAAASGTERLVQVSAIGADPASPSRYGRSKAAGERAVTAAFPPAAIVRPSIVFGPGDDFFNRFASMARLLPVMPVVSGATRLAPVYVGDVADAIAELTAPGHPPGIWELGGPEVLTMRELLGWIVRQTGRSRPLVGVPAAVAKFQAAVLGLLPNPPLTSDQLAMLSRDNVPTAGAPGLAALGITPTPIEAVVPRYLERFRKPGTQVQVPV</sequence>
<dbReference type="Pfam" id="PF01370">
    <property type="entry name" value="Epimerase"/>
    <property type="match status" value="1"/>
</dbReference>
<name>A0A839UZT3_9PROT</name>
<dbReference type="Gene3D" id="3.40.50.720">
    <property type="entry name" value="NAD(P)-binding Rossmann-like Domain"/>
    <property type="match status" value="1"/>
</dbReference>
<dbReference type="Proteomes" id="UP000557688">
    <property type="component" value="Unassembled WGS sequence"/>
</dbReference>
<evidence type="ECO:0000313" key="5">
    <source>
        <dbReference type="Proteomes" id="UP000565205"/>
    </source>
</evidence>
<dbReference type="GO" id="GO:0016491">
    <property type="term" value="F:oxidoreductase activity"/>
    <property type="evidence" value="ECO:0007669"/>
    <property type="project" value="UniProtKB-KW"/>
</dbReference>
<proteinExistence type="predicted"/>
<comment type="caution">
    <text evidence="2">The sequence shown here is derived from an EMBL/GenBank/DDBJ whole genome shotgun (WGS) entry which is preliminary data.</text>
</comment>
<dbReference type="EMBL" id="JACHXV010000002">
    <property type="protein sequence ID" value="MBB3172791.1"/>
    <property type="molecule type" value="Genomic_DNA"/>
</dbReference>
<dbReference type="GO" id="GO:0044877">
    <property type="term" value="F:protein-containing complex binding"/>
    <property type="evidence" value="ECO:0007669"/>
    <property type="project" value="TreeGrafter"/>
</dbReference>
<gene>
    <name evidence="2" type="ORF">FHR90_000605</name>
    <name evidence="3" type="ORF">HUK83_02540</name>
</gene>
<evidence type="ECO:0000313" key="4">
    <source>
        <dbReference type="Proteomes" id="UP000557688"/>
    </source>
</evidence>
<dbReference type="Proteomes" id="UP000565205">
    <property type="component" value="Unassembled WGS sequence"/>
</dbReference>
<feature type="domain" description="NAD-dependent epimerase/dehydratase" evidence="1">
    <location>
        <begin position="7"/>
        <end position="212"/>
    </location>
</feature>
<evidence type="ECO:0000313" key="3">
    <source>
        <dbReference type="EMBL" id="NVN29219.1"/>
    </source>
</evidence>
<reference evidence="2 4" key="2">
    <citation type="submission" date="2020-08" db="EMBL/GenBank/DDBJ databases">
        <title>Genomic Encyclopedia of Type Strains, Phase III (KMG-III): the genomes of soil and plant-associated and newly described type strains.</title>
        <authorList>
            <person name="Whitman W."/>
        </authorList>
    </citation>
    <scope>NUCLEOTIDE SEQUENCE [LARGE SCALE GENOMIC DNA]</scope>
    <source>
        <strain evidence="2 4">CECT 8088</strain>
    </source>
</reference>
<keyword evidence="4" id="KW-1185">Reference proteome</keyword>
<protein>
    <submittedName>
        <fullName evidence="3">Complex I NDUFA9 subunit family protein</fullName>
    </submittedName>
    <submittedName>
        <fullName evidence="2">NADH dehydrogenase</fullName>
        <ecNumber evidence="2">1.6.99.3</ecNumber>
    </submittedName>
</protein>
<dbReference type="PANTHER" id="PTHR12126:SF11">
    <property type="entry name" value="NADH DEHYDROGENASE [UBIQUINONE] 1 ALPHA SUBCOMPLEX SUBUNIT 9, MITOCHONDRIAL"/>
    <property type="match status" value="1"/>
</dbReference>
<dbReference type="PANTHER" id="PTHR12126">
    <property type="entry name" value="NADH-UBIQUINONE OXIDOREDUCTASE 39 KDA SUBUNIT-RELATED"/>
    <property type="match status" value="1"/>
</dbReference>
<accession>A0A839UZT3</accession>